<dbReference type="EMBL" id="JBEDUW010000002">
    <property type="protein sequence ID" value="KAK9947136.1"/>
    <property type="molecule type" value="Genomic_DNA"/>
</dbReference>
<evidence type="ECO:0000259" key="2">
    <source>
        <dbReference type="SMART" id="SM00128"/>
    </source>
</evidence>
<dbReference type="GO" id="GO:0009733">
    <property type="term" value="P:response to auxin"/>
    <property type="evidence" value="ECO:0007669"/>
    <property type="project" value="TreeGrafter"/>
</dbReference>
<dbReference type="InterPro" id="IPR036691">
    <property type="entry name" value="Endo/exonu/phosph_ase_sf"/>
</dbReference>
<dbReference type="SMART" id="SM00128">
    <property type="entry name" value="IPPc"/>
    <property type="match status" value="1"/>
</dbReference>
<dbReference type="PANTHER" id="PTHR11200">
    <property type="entry name" value="INOSITOL 5-PHOSPHATASE"/>
    <property type="match status" value="1"/>
</dbReference>
<dbReference type="Proteomes" id="UP001457282">
    <property type="component" value="Unassembled WGS sequence"/>
</dbReference>
<dbReference type="FunFam" id="3.60.10.10:FF:000044">
    <property type="entry name" value="Type IV inositol polyphosphate 5-phosphatase 11"/>
    <property type="match status" value="1"/>
</dbReference>
<dbReference type="GO" id="GO:0009753">
    <property type="term" value="P:response to jasmonic acid"/>
    <property type="evidence" value="ECO:0007669"/>
    <property type="project" value="TreeGrafter"/>
</dbReference>
<dbReference type="PANTHER" id="PTHR11200:SF275">
    <property type="entry name" value="LD06095P"/>
    <property type="match status" value="1"/>
</dbReference>
<comment type="caution">
    <text evidence="3">The sequence shown here is derived from an EMBL/GenBank/DDBJ whole genome shotgun (WGS) entry which is preliminary data.</text>
</comment>
<evidence type="ECO:0000256" key="1">
    <source>
        <dbReference type="ARBA" id="ARBA00010768"/>
    </source>
</evidence>
<evidence type="ECO:0000313" key="3">
    <source>
        <dbReference type="EMBL" id="KAK9947136.1"/>
    </source>
</evidence>
<reference evidence="3 4" key="1">
    <citation type="journal article" date="2023" name="G3 (Bethesda)">
        <title>A chromosome-length genome assembly and annotation of blackberry (Rubus argutus, cv. 'Hillquist').</title>
        <authorList>
            <person name="Bruna T."/>
            <person name="Aryal R."/>
            <person name="Dudchenko O."/>
            <person name="Sargent D.J."/>
            <person name="Mead D."/>
            <person name="Buti M."/>
            <person name="Cavallini A."/>
            <person name="Hytonen T."/>
            <person name="Andres J."/>
            <person name="Pham M."/>
            <person name="Weisz D."/>
            <person name="Mascagni F."/>
            <person name="Usai G."/>
            <person name="Natali L."/>
            <person name="Bassil N."/>
            <person name="Fernandez G.E."/>
            <person name="Lomsadze A."/>
            <person name="Armour M."/>
            <person name="Olukolu B."/>
            <person name="Poorten T."/>
            <person name="Britton C."/>
            <person name="Davik J."/>
            <person name="Ashrafi H."/>
            <person name="Aiden E.L."/>
            <person name="Borodovsky M."/>
            <person name="Worthington M."/>
        </authorList>
    </citation>
    <scope>NUCLEOTIDE SEQUENCE [LARGE SCALE GENOMIC DNA]</scope>
    <source>
        <strain evidence="3">PI 553951</strain>
    </source>
</reference>
<dbReference type="GO" id="GO:0034485">
    <property type="term" value="F:phosphatidylinositol-3,4,5-trisphosphate 5-phosphatase activity"/>
    <property type="evidence" value="ECO:0007669"/>
    <property type="project" value="TreeGrafter"/>
</dbReference>
<dbReference type="GO" id="GO:0009737">
    <property type="term" value="P:response to abscisic acid"/>
    <property type="evidence" value="ECO:0007669"/>
    <property type="project" value="TreeGrafter"/>
</dbReference>
<dbReference type="InterPro" id="IPR046985">
    <property type="entry name" value="IP5"/>
</dbReference>
<feature type="domain" description="Inositol polyphosphate-related phosphatase" evidence="2">
    <location>
        <begin position="60"/>
        <end position="346"/>
    </location>
</feature>
<dbReference type="InterPro" id="IPR000300">
    <property type="entry name" value="IPPc"/>
</dbReference>
<comment type="similarity">
    <text evidence="1">Belongs to the inositol polyphosphate 5-phosphatase family.</text>
</comment>
<dbReference type="GO" id="GO:0004439">
    <property type="term" value="F:phosphatidylinositol-4,5-bisphosphate 5-phosphatase activity"/>
    <property type="evidence" value="ECO:0007669"/>
    <property type="project" value="TreeGrafter"/>
</dbReference>
<dbReference type="GO" id="GO:0043813">
    <property type="term" value="F:phosphatidylinositol-3,5-bisphosphate 5-phosphatase activity"/>
    <property type="evidence" value="ECO:0007669"/>
    <property type="project" value="TreeGrafter"/>
</dbReference>
<dbReference type="GO" id="GO:0046856">
    <property type="term" value="P:phosphatidylinositol dephosphorylation"/>
    <property type="evidence" value="ECO:0007669"/>
    <property type="project" value="InterPro"/>
</dbReference>
<name>A0AAW1YEY2_RUBAR</name>
<dbReference type="AlphaFoldDB" id="A0AAW1YEY2"/>
<protein>
    <recommendedName>
        <fullName evidence="2">Inositol polyphosphate-related phosphatase domain-containing protein</fullName>
    </recommendedName>
</protein>
<dbReference type="GO" id="GO:0009651">
    <property type="term" value="P:response to salt stress"/>
    <property type="evidence" value="ECO:0007669"/>
    <property type="project" value="TreeGrafter"/>
</dbReference>
<organism evidence="3 4">
    <name type="scientific">Rubus argutus</name>
    <name type="common">Southern blackberry</name>
    <dbReference type="NCBI Taxonomy" id="59490"/>
    <lineage>
        <taxon>Eukaryota</taxon>
        <taxon>Viridiplantae</taxon>
        <taxon>Streptophyta</taxon>
        <taxon>Embryophyta</taxon>
        <taxon>Tracheophyta</taxon>
        <taxon>Spermatophyta</taxon>
        <taxon>Magnoliopsida</taxon>
        <taxon>eudicotyledons</taxon>
        <taxon>Gunneridae</taxon>
        <taxon>Pentapetalae</taxon>
        <taxon>rosids</taxon>
        <taxon>fabids</taxon>
        <taxon>Rosales</taxon>
        <taxon>Rosaceae</taxon>
        <taxon>Rosoideae</taxon>
        <taxon>Rosoideae incertae sedis</taxon>
        <taxon>Rubus</taxon>
    </lineage>
</organism>
<keyword evidence="4" id="KW-1185">Reference proteome</keyword>
<accession>A0AAW1YEY2</accession>
<sequence>MGNLSSIYHVHAGEGERFKYLRRKRMLGVTSSGYDRDHDYHRKGIKSVGVDKLCDFSPYSDLCLCVVTWNMNGQVCYQDLEDMVARNNRKFDLLVLGLQEVPRKNISRRLQAALLDSHILLGKATMQSIHLYVFGPKDSDLFLKDINMDKRSIWGCGGIIRRKKGAVGIRINYKGIPMVFISCHLSAHAYNVGKRNSEYKSVLESLFSKKFNPYAAPPKIIVWLGDLNYRIQGIETHFARNLIKKDLHGQLTSNDQLLQEAERGEIFKGYSEGTITFKPTYKYDVGSSNYDTSYKVRVPSWTDRILFKTDEDINATLHSYESMDEIHSSDHKPVKAHICLKFTKVPAIDG</sequence>
<proteinExistence type="inferred from homology"/>
<gene>
    <name evidence="3" type="ORF">M0R45_012571</name>
</gene>
<dbReference type="GO" id="GO:0005886">
    <property type="term" value="C:plasma membrane"/>
    <property type="evidence" value="ECO:0007669"/>
    <property type="project" value="TreeGrafter"/>
</dbReference>
<dbReference type="Pfam" id="PF22669">
    <property type="entry name" value="Exo_endo_phos2"/>
    <property type="match status" value="1"/>
</dbReference>
<dbReference type="SUPFAM" id="SSF56219">
    <property type="entry name" value="DNase I-like"/>
    <property type="match status" value="1"/>
</dbReference>
<dbReference type="Gene3D" id="3.60.10.10">
    <property type="entry name" value="Endonuclease/exonuclease/phosphatase"/>
    <property type="match status" value="1"/>
</dbReference>
<evidence type="ECO:0000313" key="4">
    <source>
        <dbReference type="Proteomes" id="UP001457282"/>
    </source>
</evidence>